<evidence type="ECO:0000313" key="2">
    <source>
        <dbReference type="Proteomes" id="UP000246991"/>
    </source>
</evidence>
<protein>
    <recommendedName>
        <fullName evidence="3">SAM domain-containing protein</fullName>
    </recommendedName>
</protein>
<dbReference type="AlphaFoldDB" id="A0A317SHL8"/>
<dbReference type="Proteomes" id="UP000246991">
    <property type="component" value="Unassembled WGS sequence"/>
</dbReference>
<dbReference type="InterPro" id="IPR013761">
    <property type="entry name" value="SAM/pointed_sf"/>
</dbReference>
<gene>
    <name evidence="1" type="ORF">C7212DRAFT_335530</name>
</gene>
<keyword evidence="2" id="KW-1185">Reference proteome</keyword>
<sequence>MADPGNSTRDIKPPARLGTISDDLALSIAGCPVSSLTKCQVASILFAQLNCWNVEQVVAWLDETGFFEEFTLHAPNVRAIFMAQQVSGYVLLHAAHDSGWLEPFWYPGPSAKLARIVRKIYDDAELQVPLDTGRAYSQLLWGLRGGPGGD</sequence>
<organism evidence="1 2">
    <name type="scientific">Tuber magnatum</name>
    <name type="common">white Piedmont truffle</name>
    <dbReference type="NCBI Taxonomy" id="42249"/>
    <lineage>
        <taxon>Eukaryota</taxon>
        <taxon>Fungi</taxon>
        <taxon>Dikarya</taxon>
        <taxon>Ascomycota</taxon>
        <taxon>Pezizomycotina</taxon>
        <taxon>Pezizomycetes</taxon>
        <taxon>Pezizales</taxon>
        <taxon>Tuberaceae</taxon>
        <taxon>Tuber</taxon>
    </lineage>
</organism>
<evidence type="ECO:0008006" key="3">
    <source>
        <dbReference type="Google" id="ProtNLM"/>
    </source>
</evidence>
<dbReference type="SUPFAM" id="SSF47769">
    <property type="entry name" value="SAM/Pointed domain"/>
    <property type="match status" value="1"/>
</dbReference>
<feature type="non-terminal residue" evidence="1">
    <location>
        <position position="150"/>
    </location>
</feature>
<reference evidence="1 2" key="1">
    <citation type="submission" date="2018-03" db="EMBL/GenBank/DDBJ databases">
        <title>Genomes of Pezizomycetes fungi and the evolution of truffles.</title>
        <authorList>
            <person name="Murat C."/>
            <person name="Payen T."/>
            <person name="Noel B."/>
            <person name="Kuo A."/>
            <person name="Martin F.M."/>
        </authorList>
    </citation>
    <scope>NUCLEOTIDE SEQUENCE [LARGE SCALE GENOMIC DNA]</scope>
    <source>
        <strain evidence="1">091103-1</strain>
    </source>
</reference>
<dbReference type="EMBL" id="PYWC01000091">
    <property type="protein sequence ID" value="PWW72926.1"/>
    <property type="molecule type" value="Genomic_DNA"/>
</dbReference>
<accession>A0A317SHL8</accession>
<name>A0A317SHL8_9PEZI</name>
<comment type="caution">
    <text evidence="1">The sequence shown here is derived from an EMBL/GenBank/DDBJ whole genome shotgun (WGS) entry which is preliminary data.</text>
</comment>
<proteinExistence type="predicted"/>
<evidence type="ECO:0000313" key="1">
    <source>
        <dbReference type="EMBL" id="PWW72926.1"/>
    </source>
</evidence>